<evidence type="ECO:0000313" key="4">
    <source>
        <dbReference type="Proteomes" id="UP000192342"/>
    </source>
</evidence>
<dbReference type="SUPFAM" id="SSF52266">
    <property type="entry name" value="SGNH hydrolase"/>
    <property type="match status" value="1"/>
</dbReference>
<feature type="domain" description="SGNH hydrolase-type esterase" evidence="2">
    <location>
        <begin position="25"/>
        <end position="184"/>
    </location>
</feature>
<dbReference type="InterPro" id="IPR013830">
    <property type="entry name" value="SGNH_hydro"/>
</dbReference>
<proteinExistence type="predicted"/>
<dbReference type="Proteomes" id="UP000192342">
    <property type="component" value="Unassembled WGS sequence"/>
</dbReference>
<dbReference type="Gene3D" id="3.40.50.1110">
    <property type="entry name" value="SGNH hydrolase"/>
    <property type="match status" value="1"/>
</dbReference>
<evidence type="ECO:0000313" key="3">
    <source>
        <dbReference type="EMBL" id="ORE88334.1"/>
    </source>
</evidence>
<gene>
    <name evidence="3" type="ORF">ATO7_00625</name>
</gene>
<evidence type="ECO:0000259" key="2">
    <source>
        <dbReference type="Pfam" id="PF13472"/>
    </source>
</evidence>
<dbReference type="STRING" id="1317117.ATO7_00625"/>
<dbReference type="AlphaFoldDB" id="A0A1Y1SF98"/>
<dbReference type="InterPro" id="IPR051532">
    <property type="entry name" value="Ester_Hydrolysis_Enzymes"/>
</dbReference>
<accession>A0A1Y1SF98</accession>
<feature type="signal peptide" evidence="1">
    <location>
        <begin position="1"/>
        <end position="19"/>
    </location>
</feature>
<reference evidence="3 4" key="1">
    <citation type="submission" date="2013-04" db="EMBL/GenBank/DDBJ databases">
        <title>Oceanococcus atlanticus 22II-S10r2 Genome Sequencing.</title>
        <authorList>
            <person name="Lai Q."/>
            <person name="Li G."/>
            <person name="Shao Z."/>
        </authorList>
    </citation>
    <scope>NUCLEOTIDE SEQUENCE [LARGE SCALE GENOMIC DNA]</scope>
    <source>
        <strain evidence="3 4">22II-S10r2</strain>
    </source>
</reference>
<name>A0A1Y1SF98_9GAMM</name>
<organism evidence="3 4">
    <name type="scientific">Oceanococcus atlanticus</name>
    <dbReference type="NCBI Taxonomy" id="1317117"/>
    <lineage>
        <taxon>Bacteria</taxon>
        <taxon>Pseudomonadati</taxon>
        <taxon>Pseudomonadota</taxon>
        <taxon>Gammaproteobacteria</taxon>
        <taxon>Chromatiales</taxon>
        <taxon>Oceanococcaceae</taxon>
        <taxon>Oceanococcus</taxon>
    </lineage>
</organism>
<sequence length="205" mass="22073">MMARVLIFFVCLVSFAAQASPNILVMGDSLSAAYGVPKAQGWVSLLQQRLSAQSFPHQVINASISGETTEGGLRRLPQALDRAKPAVVLIELGANDGLRVQSLEQMRENLTSMIALSSQAGARVVLFEMRIPPNYGARYSEAFQASFSQVAAHTDVPLVPFFLAPIATDPSLFQDDGIHPTAAAQPRMLDVVWPVLEPLLGSASR</sequence>
<dbReference type="EMBL" id="AQQV01000001">
    <property type="protein sequence ID" value="ORE88334.1"/>
    <property type="molecule type" value="Genomic_DNA"/>
</dbReference>
<dbReference type="InterPro" id="IPR036514">
    <property type="entry name" value="SGNH_hydro_sf"/>
</dbReference>
<dbReference type="OrthoDB" id="9786188at2"/>
<dbReference type="PANTHER" id="PTHR30383">
    <property type="entry name" value="THIOESTERASE 1/PROTEASE 1/LYSOPHOSPHOLIPASE L1"/>
    <property type="match status" value="1"/>
</dbReference>
<dbReference type="GO" id="GO:0004622">
    <property type="term" value="F:phosphatidylcholine lysophospholipase activity"/>
    <property type="evidence" value="ECO:0007669"/>
    <property type="project" value="TreeGrafter"/>
</dbReference>
<protein>
    <submittedName>
        <fullName evidence="3">Arylesterase</fullName>
    </submittedName>
</protein>
<keyword evidence="4" id="KW-1185">Reference proteome</keyword>
<keyword evidence="1" id="KW-0732">Signal</keyword>
<evidence type="ECO:0000256" key="1">
    <source>
        <dbReference type="SAM" id="SignalP"/>
    </source>
</evidence>
<dbReference type="PANTHER" id="PTHR30383:SF24">
    <property type="entry name" value="THIOESTERASE 1_PROTEASE 1_LYSOPHOSPHOLIPASE L1"/>
    <property type="match status" value="1"/>
</dbReference>
<feature type="chain" id="PRO_5012417691" evidence="1">
    <location>
        <begin position="20"/>
        <end position="205"/>
    </location>
</feature>
<comment type="caution">
    <text evidence="3">The sequence shown here is derived from an EMBL/GenBank/DDBJ whole genome shotgun (WGS) entry which is preliminary data.</text>
</comment>
<dbReference type="Pfam" id="PF13472">
    <property type="entry name" value="Lipase_GDSL_2"/>
    <property type="match status" value="1"/>
</dbReference>
<dbReference type="CDD" id="cd01822">
    <property type="entry name" value="Lysophospholipase_L1_like"/>
    <property type="match status" value="1"/>
</dbReference>